<feature type="domain" description="TadE-like" evidence="2">
    <location>
        <begin position="14"/>
        <end position="51"/>
    </location>
</feature>
<dbReference type="InterPro" id="IPR012495">
    <property type="entry name" value="TadE-like_dom"/>
</dbReference>
<evidence type="ECO:0000313" key="4">
    <source>
        <dbReference type="Proteomes" id="UP001138757"/>
    </source>
</evidence>
<evidence type="ECO:0000259" key="2">
    <source>
        <dbReference type="Pfam" id="PF07811"/>
    </source>
</evidence>
<protein>
    <submittedName>
        <fullName evidence="3">Pilus assembly protein</fullName>
    </submittedName>
</protein>
<dbReference type="Proteomes" id="UP001138757">
    <property type="component" value="Unassembled WGS sequence"/>
</dbReference>
<dbReference type="AlphaFoldDB" id="A0A9X1DD62"/>
<name>A0A9X1DD62_9SPHN</name>
<dbReference type="RefSeq" id="WP_214623945.1">
    <property type="nucleotide sequence ID" value="NZ_JAHGAW010000007.1"/>
</dbReference>
<evidence type="ECO:0000256" key="1">
    <source>
        <dbReference type="SAM" id="MobiDB-lite"/>
    </source>
</evidence>
<dbReference type="Pfam" id="PF07811">
    <property type="entry name" value="TadE"/>
    <property type="match status" value="1"/>
</dbReference>
<gene>
    <name evidence="3" type="ORF">KK488_12315</name>
</gene>
<sequence>MIKPLDRLACCESGLAAVEFALTAPIILGMFLSGAEVTNFAITKMRVSQIALHVADNSARIGTNSLLTSPQITETQINDLFIGANLQGGTLNLAAKGRVILSSLEPDPNNAGKYRIHWQRCYGGKAYPSSYGVQGDVNKPNMGPTGQTVTAPAGGGVMFVEVAYDYQPLISARLVPTTVIKDIAAMTVRDDRDFNGDDTHTTGGSGVHNTEGATAALCD</sequence>
<dbReference type="EMBL" id="JAHGAW010000007">
    <property type="protein sequence ID" value="MBT2187729.1"/>
    <property type="molecule type" value="Genomic_DNA"/>
</dbReference>
<proteinExistence type="predicted"/>
<comment type="caution">
    <text evidence="3">The sequence shown here is derived from an EMBL/GenBank/DDBJ whole genome shotgun (WGS) entry which is preliminary data.</text>
</comment>
<reference evidence="3" key="1">
    <citation type="submission" date="2021-05" db="EMBL/GenBank/DDBJ databases">
        <title>Genome of Sphingobium sp. strain.</title>
        <authorList>
            <person name="Fan R."/>
        </authorList>
    </citation>
    <scope>NUCLEOTIDE SEQUENCE</scope>
    <source>
        <strain evidence="3">H33</strain>
    </source>
</reference>
<organism evidence="3 4">
    <name type="scientific">Sphingobium nicotianae</name>
    <dbReference type="NCBI Taxonomy" id="2782607"/>
    <lineage>
        <taxon>Bacteria</taxon>
        <taxon>Pseudomonadati</taxon>
        <taxon>Pseudomonadota</taxon>
        <taxon>Alphaproteobacteria</taxon>
        <taxon>Sphingomonadales</taxon>
        <taxon>Sphingomonadaceae</taxon>
        <taxon>Sphingobium</taxon>
    </lineage>
</organism>
<accession>A0A9X1DD62</accession>
<feature type="region of interest" description="Disordered" evidence="1">
    <location>
        <begin position="194"/>
        <end position="219"/>
    </location>
</feature>
<keyword evidence="4" id="KW-1185">Reference proteome</keyword>
<evidence type="ECO:0000313" key="3">
    <source>
        <dbReference type="EMBL" id="MBT2187729.1"/>
    </source>
</evidence>